<evidence type="ECO:0000256" key="10">
    <source>
        <dbReference type="ARBA" id="ARBA00022786"/>
    </source>
</evidence>
<dbReference type="GO" id="GO:0012505">
    <property type="term" value="C:endomembrane system"/>
    <property type="evidence" value="ECO:0007669"/>
    <property type="project" value="UniProtKB-SubCell"/>
</dbReference>
<dbReference type="PANTHER" id="PTHR22763:SF162">
    <property type="entry name" value="TRANSMEMBRANE E3 UBIQUITIN-PROTEIN LIGASE 1"/>
    <property type="match status" value="1"/>
</dbReference>
<dbReference type="PROSITE" id="PS50089">
    <property type="entry name" value="ZF_RING_2"/>
    <property type="match status" value="1"/>
</dbReference>
<dbReference type="Pfam" id="PF11145">
    <property type="entry name" value="DUF2921"/>
    <property type="match status" value="1"/>
</dbReference>
<comment type="caution">
    <text evidence="18">The sequence shown here is derived from an EMBL/GenBank/DDBJ whole genome shotgun (WGS) entry which is preliminary data.</text>
</comment>
<dbReference type="Proteomes" id="UP000217199">
    <property type="component" value="Unassembled WGS sequence"/>
</dbReference>
<comment type="subcellular location">
    <subcellularLocation>
        <location evidence="2">Endomembrane system</location>
        <topology evidence="2">Multi-pass membrane protein</topology>
    </subcellularLocation>
</comment>
<feature type="transmembrane region" description="Helical" evidence="16">
    <location>
        <begin position="438"/>
        <end position="457"/>
    </location>
</feature>
<keyword evidence="12 16" id="KW-1133">Transmembrane helix</keyword>
<keyword evidence="11" id="KW-0862">Zinc</keyword>
<evidence type="ECO:0000259" key="17">
    <source>
        <dbReference type="PROSITE" id="PS50089"/>
    </source>
</evidence>
<comment type="catalytic activity">
    <reaction evidence="1">
        <text>S-ubiquitinyl-[E2 ubiquitin-conjugating enzyme]-L-cysteine + [acceptor protein]-L-lysine = [E2 ubiquitin-conjugating enzyme]-L-cysteine + N(6)-ubiquitinyl-[acceptor protein]-L-lysine.</text>
        <dbReference type="EC" id="2.3.2.27"/>
    </reaction>
</comment>
<evidence type="ECO:0000256" key="13">
    <source>
        <dbReference type="ARBA" id="ARBA00023136"/>
    </source>
</evidence>
<accession>A0A286UJU5</accession>
<dbReference type="GO" id="GO:0008270">
    <property type="term" value="F:zinc ion binding"/>
    <property type="evidence" value="ECO:0007669"/>
    <property type="project" value="UniProtKB-KW"/>
</dbReference>
<comment type="pathway">
    <text evidence="3">Protein modification; protein ubiquitination.</text>
</comment>
<feature type="compositionally biased region" description="Polar residues" evidence="15">
    <location>
        <begin position="13"/>
        <end position="41"/>
    </location>
</feature>
<dbReference type="SMART" id="SM00184">
    <property type="entry name" value="RING"/>
    <property type="match status" value="1"/>
</dbReference>
<evidence type="ECO:0000256" key="11">
    <source>
        <dbReference type="ARBA" id="ARBA00022833"/>
    </source>
</evidence>
<keyword evidence="8" id="KW-0732">Signal</keyword>
<keyword evidence="10" id="KW-0833">Ubl conjugation pathway</keyword>
<evidence type="ECO:0000256" key="15">
    <source>
        <dbReference type="SAM" id="MobiDB-lite"/>
    </source>
</evidence>
<evidence type="ECO:0000256" key="6">
    <source>
        <dbReference type="ARBA" id="ARBA00022692"/>
    </source>
</evidence>
<keyword evidence="13 16" id="KW-0472">Membrane</keyword>
<dbReference type="PANTHER" id="PTHR22763">
    <property type="entry name" value="RING ZINC FINGER PROTEIN"/>
    <property type="match status" value="1"/>
</dbReference>
<feature type="transmembrane region" description="Helical" evidence="16">
    <location>
        <begin position="696"/>
        <end position="714"/>
    </location>
</feature>
<dbReference type="EC" id="2.3.2.27" evidence="4"/>
<feature type="compositionally biased region" description="Polar residues" evidence="15">
    <location>
        <begin position="549"/>
        <end position="559"/>
    </location>
</feature>
<dbReference type="GO" id="GO:0043161">
    <property type="term" value="P:proteasome-mediated ubiquitin-dependent protein catabolic process"/>
    <property type="evidence" value="ECO:0007669"/>
    <property type="project" value="TreeGrafter"/>
</dbReference>
<gene>
    <name evidence="18" type="ORF">PNOK_0482500</name>
</gene>
<keyword evidence="9 14" id="KW-0863">Zinc-finger</keyword>
<keyword evidence="5" id="KW-0808">Transferase</keyword>
<evidence type="ECO:0000256" key="8">
    <source>
        <dbReference type="ARBA" id="ARBA00022729"/>
    </source>
</evidence>
<dbReference type="UniPathway" id="UPA00143"/>
<feature type="transmembrane region" description="Helical" evidence="16">
    <location>
        <begin position="614"/>
        <end position="644"/>
    </location>
</feature>
<evidence type="ECO:0000256" key="14">
    <source>
        <dbReference type="PROSITE-ProRule" id="PRU00175"/>
    </source>
</evidence>
<dbReference type="Pfam" id="PF13639">
    <property type="entry name" value="zf-RING_2"/>
    <property type="match status" value="1"/>
</dbReference>
<sequence>MSTPGEYRLSPPTRASENANASRPATNDNQTTEPNDSSIDSLDNPGLAVQQSRGGMSSILMMTIVLFMLTNNGGEDMLVRNQYRESLGVLRAQQGNFSAWLWSGGNEFVNSSAGMNFTLPEVETSSITLAHSALVFGVPLHPHLASYYSNMTGFMHGQVEIYNLTSNSSIEPTESNMTSDVDAEVPFVTIPVLRPPPWGRLASEFTKGINMTAAIEHLGSWNWSSPMEMAFRVIEKQPTILTPRKSFWGVEELDNDAKRMNESVWSGIGLMHGRVELTDRLSGEELNFDMEAVHFVENGTIYGLAEPSGRHVDVREIPSLVPTPYVNATAQAVNAELLSRIRKLQDTIENGVIEVDTSQEEAPKTSCPFMIFGQLIPTSVPLDRMHELESEMENPTGISTVSRPELRMNAILMSKECGILLELRSAEGLKSQRFWRKVTTYSGTAALVYLALLSLLMRQLKVGRTPEGVSRVSRWTFLTQAAADSISFVGHITFGILAEGRPSFSLIAPAFLAAVLVVFEAQHSILIHQIQQPEEFRANPPTPPPPPTSSGQTEVPITQPTESNSPSTESTTPIQPQGVARPAVTPNTVPAPSRFRRLSRLIWQEIWNSPQARFLLVLIFALILFVRVLISPSVAMLTLSFVYGNFWTPQIVRSARRGMPSGLRAEYLLGTTACRAYFALYLFACPKNVLSVESSSWVFLVLGVQFLQVFVIMLQDWLGTGFFLPWEYKPISKYDYHPYIPLPDDEAPEPSLGDCAICMDAILVEPETHLHRRSMSLSGFRRSTSSTRSVKDREREKEQERGVKGILDRLGAATRRNSVSIKGTGARRSYALAPCHHLFHTACLERWLAIKNICPQCRRPLPPL</sequence>
<dbReference type="GO" id="GO:0061630">
    <property type="term" value="F:ubiquitin protein ligase activity"/>
    <property type="evidence" value="ECO:0007669"/>
    <property type="project" value="UniProtKB-EC"/>
</dbReference>
<keyword evidence="6 16" id="KW-0812">Transmembrane</keyword>
<feature type="compositionally biased region" description="Low complexity" evidence="15">
    <location>
        <begin position="560"/>
        <end position="573"/>
    </location>
</feature>
<dbReference type="InterPro" id="IPR050731">
    <property type="entry name" value="HRD1_E3_ubiq-ligases"/>
</dbReference>
<dbReference type="OrthoDB" id="9984778at2759"/>
<dbReference type="Gene3D" id="3.30.40.10">
    <property type="entry name" value="Zinc/RING finger domain, C3HC4 (zinc finger)"/>
    <property type="match status" value="1"/>
</dbReference>
<evidence type="ECO:0000256" key="4">
    <source>
        <dbReference type="ARBA" id="ARBA00012483"/>
    </source>
</evidence>
<evidence type="ECO:0000256" key="3">
    <source>
        <dbReference type="ARBA" id="ARBA00004906"/>
    </source>
</evidence>
<dbReference type="SUPFAM" id="SSF57850">
    <property type="entry name" value="RING/U-box"/>
    <property type="match status" value="1"/>
</dbReference>
<organism evidence="18 19">
    <name type="scientific">Pyrrhoderma noxium</name>
    <dbReference type="NCBI Taxonomy" id="2282107"/>
    <lineage>
        <taxon>Eukaryota</taxon>
        <taxon>Fungi</taxon>
        <taxon>Dikarya</taxon>
        <taxon>Basidiomycota</taxon>
        <taxon>Agaricomycotina</taxon>
        <taxon>Agaricomycetes</taxon>
        <taxon>Hymenochaetales</taxon>
        <taxon>Hymenochaetaceae</taxon>
        <taxon>Pyrrhoderma</taxon>
    </lineage>
</organism>
<name>A0A286UJU5_9AGAM</name>
<dbReference type="InParanoid" id="A0A286UJU5"/>
<feature type="region of interest" description="Disordered" evidence="15">
    <location>
        <begin position="535"/>
        <end position="588"/>
    </location>
</feature>
<protein>
    <recommendedName>
        <fullName evidence="4">RING-type E3 ubiquitin transferase</fullName>
        <ecNumber evidence="4">2.3.2.27</ecNumber>
    </recommendedName>
</protein>
<evidence type="ECO:0000256" key="1">
    <source>
        <dbReference type="ARBA" id="ARBA00000900"/>
    </source>
</evidence>
<feature type="compositionally biased region" description="Basic and acidic residues" evidence="15">
    <location>
        <begin position="789"/>
        <end position="801"/>
    </location>
</feature>
<feature type="domain" description="RING-type" evidence="17">
    <location>
        <begin position="834"/>
        <end position="858"/>
    </location>
</feature>
<keyword evidence="18" id="KW-0436">Ligase</keyword>
<evidence type="ECO:0000256" key="9">
    <source>
        <dbReference type="ARBA" id="ARBA00022771"/>
    </source>
</evidence>
<dbReference type="InterPro" id="IPR001841">
    <property type="entry name" value="Znf_RING"/>
</dbReference>
<evidence type="ECO:0000256" key="16">
    <source>
        <dbReference type="SAM" id="Phobius"/>
    </source>
</evidence>
<evidence type="ECO:0000313" key="18">
    <source>
        <dbReference type="EMBL" id="PAV19891.1"/>
    </source>
</evidence>
<feature type="compositionally biased region" description="Low complexity" evidence="15">
    <location>
        <begin position="777"/>
        <end position="788"/>
    </location>
</feature>
<feature type="region of interest" description="Disordered" evidence="15">
    <location>
        <begin position="1"/>
        <end position="47"/>
    </location>
</feature>
<feature type="transmembrane region" description="Helical" evidence="16">
    <location>
        <begin position="665"/>
        <end position="684"/>
    </location>
</feature>
<evidence type="ECO:0000313" key="19">
    <source>
        <dbReference type="Proteomes" id="UP000217199"/>
    </source>
</evidence>
<dbReference type="GO" id="GO:0044695">
    <property type="term" value="C:Dsc E3 ubiquitin ligase complex"/>
    <property type="evidence" value="ECO:0007669"/>
    <property type="project" value="TreeGrafter"/>
</dbReference>
<dbReference type="FunCoup" id="A0A286UJU5">
    <property type="interactions" value="34"/>
</dbReference>
<evidence type="ECO:0000256" key="5">
    <source>
        <dbReference type="ARBA" id="ARBA00022679"/>
    </source>
</evidence>
<dbReference type="AlphaFoldDB" id="A0A286UJU5"/>
<dbReference type="InterPro" id="IPR013083">
    <property type="entry name" value="Znf_RING/FYVE/PHD"/>
</dbReference>
<dbReference type="GO" id="GO:0016874">
    <property type="term" value="F:ligase activity"/>
    <property type="evidence" value="ECO:0007669"/>
    <property type="project" value="UniProtKB-KW"/>
</dbReference>
<dbReference type="GO" id="GO:0016567">
    <property type="term" value="P:protein ubiquitination"/>
    <property type="evidence" value="ECO:0007669"/>
    <property type="project" value="UniProtKB-UniPathway"/>
</dbReference>
<evidence type="ECO:0000256" key="2">
    <source>
        <dbReference type="ARBA" id="ARBA00004127"/>
    </source>
</evidence>
<proteinExistence type="predicted"/>
<reference evidence="18 19" key="1">
    <citation type="journal article" date="2017" name="Mol. Ecol.">
        <title>Comparative and population genomic landscape of Phellinus noxius: A hypervariable fungus causing root rot in trees.</title>
        <authorList>
            <person name="Chung C.L."/>
            <person name="Lee T.J."/>
            <person name="Akiba M."/>
            <person name="Lee H.H."/>
            <person name="Kuo T.H."/>
            <person name="Liu D."/>
            <person name="Ke H.M."/>
            <person name="Yokoi T."/>
            <person name="Roa M.B."/>
            <person name="Lu M.J."/>
            <person name="Chang Y.Y."/>
            <person name="Ann P.J."/>
            <person name="Tsai J.N."/>
            <person name="Chen C.Y."/>
            <person name="Tzean S.S."/>
            <person name="Ota Y."/>
            <person name="Hattori T."/>
            <person name="Sahashi N."/>
            <person name="Liou R.F."/>
            <person name="Kikuchi T."/>
            <person name="Tsai I.J."/>
        </authorList>
    </citation>
    <scope>NUCLEOTIDE SEQUENCE [LARGE SCALE GENOMIC DNA]</scope>
    <source>
        <strain evidence="18 19">FFPRI411160</strain>
    </source>
</reference>
<keyword evidence="19" id="KW-1185">Reference proteome</keyword>
<evidence type="ECO:0000256" key="7">
    <source>
        <dbReference type="ARBA" id="ARBA00022723"/>
    </source>
</evidence>
<dbReference type="STRING" id="2282107.A0A286UJU5"/>
<dbReference type="EMBL" id="NBII01000004">
    <property type="protein sequence ID" value="PAV19891.1"/>
    <property type="molecule type" value="Genomic_DNA"/>
</dbReference>
<dbReference type="InterPro" id="IPR021319">
    <property type="entry name" value="DUF2921"/>
</dbReference>
<keyword evidence="7" id="KW-0479">Metal-binding</keyword>
<feature type="region of interest" description="Disordered" evidence="15">
    <location>
        <begin position="777"/>
        <end position="801"/>
    </location>
</feature>
<evidence type="ECO:0000256" key="12">
    <source>
        <dbReference type="ARBA" id="ARBA00022989"/>
    </source>
</evidence>